<dbReference type="GO" id="GO:0016614">
    <property type="term" value="F:oxidoreductase activity, acting on CH-OH group of donors"/>
    <property type="evidence" value="ECO:0007669"/>
    <property type="project" value="InterPro"/>
</dbReference>
<evidence type="ECO:0000256" key="2">
    <source>
        <dbReference type="ARBA" id="ARBA00010790"/>
    </source>
</evidence>
<reference evidence="8 9" key="1">
    <citation type="journal article" date="2015" name="Stand. Genomic Sci.">
        <title>Genomic Encyclopedia of Bacterial and Archaeal Type Strains, Phase III: the genomes of soil and plant-associated and newly described type strains.</title>
        <authorList>
            <person name="Whitman W.B."/>
            <person name="Woyke T."/>
            <person name="Klenk H.P."/>
            <person name="Zhou Y."/>
            <person name="Lilburn T.G."/>
            <person name="Beck B.J."/>
            <person name="De Vos P."/>
            <person name="Vandamme P."/>
            <person name="Eisen J.A."/>
            <person name="Garrity G."/>
            <person name="Hugenholtz P."/>
            <person name="Kyrpides N.C."/>
        </authorList>
    </citation>
    <scope>NUCLEOTIDE SEQUENCE [LARGE SCALE GENOMIC DNA]</scope>
    <source>
        <strain evidence="8 9">CGMCC 1.7748</strain>
    </source>
</reference>
<accession>A0A562K7R3</accession>
<feature type="domain" description="Glucose-methanol-choline oxidoreductase N-terminal" evidence="7">
    <location>
        <begin position="90"/>
        <end position="113"/>
    </location>
</feature>
<evidence type="ECO:0000256" key="4">
    <source>
        <dbReference type="ARBA" id="ARBA00022827"/>
    </source>
</evidence>
<keyword evidence="4 5" id="KW-0274">FAD</keyword>
<comment type="similarity">
    <text evidence="2 6">Belongs to the GMC oxidoreductase family.</text>
</comment>
<dbReference type="InterPro" id="IPR036188">
    <property type="entry name" value="FAD/NAD-bd_sf"/>
</dbReference>
<sequence length="560" mass="61001">MQYSHIVIGGGSAGCVMASRLSERRANKVLLLEAGPDTVPGAEPASILDSYPGSAYLDARFTWNDRRVTVGRLGNRASGADLPVQRYEQGRVLGGSSAVNGQLANRGLPWDYDEWATRGAVGWGWEDVLPYFKKLETDLDFDGPLHGREGPLPIRRVPYSRWPEHAKAFANALAEAGLPFLADQNAEFSDGHYPLPISNTDDHRVTAAMAWLTPAVRARDNLHIRTDTRVDGLLFDNLKAVGVRIGEEQIRGAEIIVSTGALFTPEILLRHGIGPAEDLMRLGIPVRLDSPGVGRGLSDHPSLAIASFVSRQARLRAERRHIMLGFRFSTDTSSFPAGDMSGLVSTKAAWHPVGERLGTLAFWINRPSSEDGRVQLVSPDARVAAQVDLNLLSDNRDVFRLMAGFRKMAAIQLSPLMANVTSDPFPASYSEKVRQIGAINLKNYVLTRIAALFLDGPALVRRSFLDHFVSEGEKFTTLMLDDAKLESFVRSSVAGLWHASCSCRMGADDDNMAVLHSDGRVKGIGQLRVVDASAFPAIPSANTNLAVLMMAEKMADHCLA</sequence>
<evidence type="ECO:0000259" key="7">
    <source>
        <dbReference type="PROSITE" id="PS00623"/>
    </source>
</evidence>
<dbReference type="Pfam" id="PF00732">
    <property type="entry name" value="GMC_oxred_N"/>
    <property type="match status" value="1"/>
</dbReference>
<keyword evidence="3 6" id="KW-0285">Flavoprotein</keyword>
<dbReference type="GO" id="GO:0050660">
    <property type="term" value="F:flavin adenine dinucleotide binding"/>
    <property type="evidence" value="ECO:0007669"/>
    <property type="project" value="InterPro"/>
</dbReference>
<dbReference type="PROSITE" id="PS00623">
    <property type="entry name" value="GMC_OXRED_1"/>
    <property type="match status" value="1"/>
</dbReference>
<evidence type="ECO:0000256" key="6">
    <source>
        <dbReference type="RuleBase" id="RU003968"/>
    </source>
</evidence>
<dbReference type="AlphaFoldDB" id="A0A562K7R3"/>
<dbReference type="PANTHER" id="PTHR11552:SF147">
    <property type="entry name" value="CHOLINE DEHYDROGENASE, MITOCHONDRIAL"/>
    <property type="match status" value="1"/>
</dbReference>
<dbReference type="Gene3D" id="3.30.410.40">
    <property type="match status" value="1"/>
</dbReference>
<protein>
    <submittedName>
        <fullName evidence="8">5-(Hydroxymethyl)furfural/furfural oxidase</fullName>
    </submittedName>
</protein>
<evidence type="ECO:0000256" key="3">
    <source>
        <dbReference type="ARBA" id="ARBA00022630"/>
    </source>
</evidence>
<comment type="caution">
    <text evidence="8">The sequence shown here is derived from an EMBL/GenBank/DDBJ whole genome shotgun (WGS) entry which is preliminary data.</text>
</comment>
<organism evidence="8 9">
    <name type="scientific">Sphingobium wenxiniae (strain DSM 21828 / CGMCC 1.7748 / JZ-1)</name>
    <dbReference type="NCBI Taxonomy" id="595605"/>
    <lineage>
        <taxon>Bacteria</taxon>
        <taxon>Pseudomonadati</taxon>
        <taxon>Pseudomonadota</taxon>
        <taxon>Alphaproteobacteria</taxon>
        <taxon>Sphingomonadales</taxon>
        <taxon>Sphingomonadaceae</taxon>
        <taxon>Sphingobium</taxon>
    </lineage>
</organism>
<dbReference type="InterPro" id="IPR000172">
    <property type="entry name" value="GMC_OxRdtase_N"/>
</dbReference>
<dbReference type="Gene3D" id="3.50.50.60">
    <property type="entry name" value="FAD/NAD(P)-binding domain"/>
    <property type="match status" value="2"/>
</dbReference>
<evidence type="ECO:0000313" key="8">
    <source>
        <dbReference type="EMBL" id="TWH91416.1"/>
    </source>
</evidence>
<keyword evidence="9" id="KW-1185">Reference proteome</keyword>
<gene>
    <name evidence="8" type="ORF">IQ35_03230</name>
</gene>
<dbReference type="Proteomes" id="UP000316624">
    <property type="component" value="Unassembled WGS sequence"/>
</dbReference>
<dbReference type="InterPro" id="IPR007867">
    <property type="entry name" value="GMC_OxRtase_C"/>
</dbReference>
<dbReference type="EMBL" id="VLKK01000016">
    <property type="protein sequence ID" value="TWH91416.1"/>
    <property type="molecule type" value="Genomic_DNA"/>
</dbReference>
<dbReference type="RefSeq" id="WP_021246150.1">
    <property type="nucleotide sequence ID" value="NZ_JACIIY010000028.1"/>
</dbReference>
<evidence type="ECO:0000313" key="9">
    <source>
        <dbReference type="Proteomes" id="UP000316624"/>
    </source>
</evidence>
<dbReference type="SUPFAM" id="SSF54373">
    <property type="entry name" value="FAD-linked reductases, C-terminal domain"/>
    <property type="match status" value="1"/>
</dbReference>
<dbReference type="SUPFAM" id="SSF51905">
    <property type="entry name" value="FAD/NAD(P)-binding domain"/>
    <property type="match status" value="1"/>
</dbReference>
<comment type="cofactor">
    <cofactor evidence="1 5">
        <name>FAD</name>
        <dbReference type="ChEBI" id="CHEBI:57692"/>
    </cofactor>
</comment>
<evidence type="ECO:0000256" key="1">
    <source>
        <dbReference type="ARBA" id="ARBA00001974"/>
    </source>
</evidence>
<dbReference type="Pfam" id="PF05199">
    <property type="entry name" value="GMC_oxred_C"/>
    <property type="match status" value="1"/>
</dbReference>
<evidence type="ECO:0000256" key="5">
    <source>
        <dbReference type="PIRSR" id="PIRSR000137-2"/>
    </source>
</evidence>
<name>A0A562K7R3_SPHWJ</name>
<proteinExistence type="inferred from homology"/>
<dbReference type="PIRSF" id="PIRSF000137">
    <property type="entry name" value="Alcohol_oxidase"/>
    <property type="match status" value="1"/>
</dbReference>
<feature type="binding site" evidence="5">
    <location>
        <position position="92"/>
    </location>
    <ligand>
        <name>FAD</name>
        <dbReference type="ChEBI" id="CHEBI:57692"/>
    </ligand>
</feature>
<feature type="binding site" evidence="5">
    <location>
        <begin position="497"/>
        <end position="498"/>
    </location>
    <ligand>
        <name>FAD</name>
        <dbReference type="ChEBI" id="CHEBI:57692"/>
    </ligand>
</feature>
<dbReference type="PANTHER" id="PTHR11552">
    <property type="entry name" value="GLUCOSE-METHANOL-CHOLINE GMC OXIDOREDUCTASE"/>
    <property type="match status" value="1"/>
</dbReference>
<dbReference type="InterPro" id="IPR012132">
    <property type="entry name" value="GMC_OxRdtase"/>
</dbReference>
<feature type="binding site" evidence="5">
    <location>
        <position position="230"/>
    </location>
    <ligand>
        <name>FAD</name>
        <dbReference type="ChEBI" id="CHEBI:57692"/>
    </ligand>
</feature>